<name>A0A412YB59_9BACE</name>
<evidence type="ECO:0000313" key="4">
    <source>
        <dbReference type="Proteomes" id="UP000283850"/>
    </source>
</evidence>
<comment type="caution">
    <text evidence="3">The sequence shown here is derived from an EMBL/GenBank/DDBJ whole genome shotgun (WGS) entry which is preliminary data.</text>
</comment>
<dbReference type="Proteomes" id="UP000283850">
    <property type="component" value="Unassembled WGS sequence"/>
</dbReference>
<dbReference type="PANTHER" id="PTHR41349">
    <property type="match status" value="1"/>
</dbReference>
<proteinExistence type="predicted"/>
<sequence length="356" mass="40509">MKKNLLLLLLCLFCSVNLCNAKAKSAFTVFQLNLWHGGAKVPNGDQGIIDVLDQMDADVVFLCEVRDGKRFIPHVIEELKKRGKHYYGETFDLAIGILSKFKPDSMTKCCIVPGDESRAMVKMTTTIEGQPVSFYSCHLDYRNYECYMPRGYSGTSWKKIDNPITDESEVLKANRLSFRDESIRAFVEEVQTDIKQGRPVIMGGDFNEPSHLDWQADTKNLWDHNGAVIHWDCSMMLHEAGFKDSYREKYPNPVRYPGFTFPAGNKLAEEAKLEKLAWAPEADERDRIDFIYYYPMNSILSLKNCILVGPSETVVRGIITENDSKDKFLTPSCVWPTDHKGNLATFKIQKASSKSL</sequence>
<reference evidence="3 4" key="1">
    <citation type="submission" date="2018-08" db="EMBL/GenBank/DDBJ databases">
        <title>A genome reference for cultivated species of the human gut microbiota.</title>
        <authorList>
            <person name="Zou Y."/>
            <person name="Xue W."/>
            <person name="Luo G."/>
        </authorList>
    </citation>
    <scope>NUCLEOTIDE SEQUENCE [LARGE SCALE GENOMIC DNA]</scope>
    <source>
        <strain evidence="3 4">AF14-32</strain>
    </source>
</reference>
<dbReference type="Gene3D" id="3.60.10.10">
    <property type="entry name" value="Endonuclease/exonuclease/phosphatase"/>
    <property type="match status" value="1"/>
</dbReference>
<keyword evidence="3" id="KW-0269">Exonuclease</keyword>
<feature type="domain" description="Endonuclease/exonuclease/phosphatase" evidence="2">
    <location>
        <begin position="31"/>
        <end position="339"/>
    </location>
</feature>
<dbReference type="GO" id="GO:0004519">
    <property type="term" value="F:endonuclease activity"/>
    <property type="evidence" value="ECO:0007669"/>
    <property type="project" value="UniProtKB-KW"/>
</dbReference>
<feature type="signal peptide" evidence="1">
    <location>
        <begin position="1"/>
        <end position="21"/>
    </location>
</feature>
<dbReference type="RefSeq" id="WP_022393057.1">
    <property type="nucleotide sequence ID" value="NZ_QRZF01000005.1"/>
</dbReference>
<evidence type="ECO:0000313" key="3">
    <source>
        <dbReference type="EMBL" id="RGV54702.1"/>
    </source>
</evidence>
<keyword evidence="3" id="KW-0378">Hydrolase</keyword>
<accession>A0A412YB59</accession>
<dbReference type="EMBL" id="QRZF01000005">
    <property type="protein sequence ID" value="RGV54702.1"/>
    <property type="molecule type" value="Genomic_DNA"/>
</dbReference>
<dbReference type="PANTHER" id="PTHR41349:SF1">
    <property type="entry name" value="PROTEIN CBG08683"/>
    <property type="match status" value="1"/>
</dbReference>
<dbReference type="InterPro" id="IPR005135">
    <property type="entry name" value="Endo/exonuclease/phosphatase"/>
</dbReference>
<protein>
    <submittedName>
        <fullName evidence="3">Endonuclease/exonuclease/phosphatase family protein</fullName>
    </submittedName>
</protein>
<dbReference type="SUPFAM" id="SSF56219">
    <property type="entry name" value="DNase I-like"/>
    <property type="match status" value="1"/>
</dbReference>
<dbReference type="AlphaFoldDB" id="A0A412YB59"/>
<dbReference type="GO" id="GO:0004527">
    <property type="term" value="F:exonuclease activity"/>
    <property type="evidence" value="ECO:0007669"/>
    <property type="project" value="UniProtKB-KW"/>
</dbReference>
<keyword evidence="3" id="KW-0255">Endonuclease</keyword>
<feature type="chain" id="PRO_5019167176" evidence="1">
    <location>
        <begin position="22"/>
        <end position="356"/>
    </location>
</feature>
<keyword evidence="1" id="KW-0732">Signal</keyword>
<evidence type="ECO:0000259" key="2">
    <source>
        <dbReference type="Pfam" id="PF03372"/>
    </source>
</evidence>
<gene>
    <name evidence="3" type="ORF">DWW10_09350</name>
</gene>
<dbReference type="Pfam" id="PF03372">
    <property type="entry name" value="Exo_endo_phos"/>
    <property type="match status" value="1"/>
</dbReference>
<organism evidence="3 4">
    <name type="scientific">Bacteroides intestinalis</name>
    <dbReference type="NCBI Taxonomy" id="329854"/>
    <lineage>
        <taxon>Bacteria</taxon>
        <taxon>Pseudomonadati</taxon>
        <taxon>Bacteroidota</taxon>
        <taxon>Bacteroidia</taxon>
        <taxon>Bacteroidales</taxon>
        <taxon>Bacteroidaceae</taxon>
        <taxon>Bacteroides</taxon>
    </lineage>
</organism>
<dbReference type="InterPro" id="IPR036691">
    <property type="entry name" value="Endo/exonu/phosph_ase_sf"/>
</dbReference>
<evidence type="ECO:0000256" key="1">
    <source>
        <dbReference type="SAM" id="SignalP"/>
    </source>
</evidence>
<keyword evidence="3" id="KW-0540">Nuclease</keyword>